<dbReference type="AlphaFoldDB" id="A0A0W0EZ87"/>
<name>A0A0W0EZ87_MONRR</name>
<comment type="caution">
    <text evidence="1">The sequence shown here is derived from an EMBL/GenBank/DDBJ whole genome shotgun (WGS) entry which is preliminary data.</text>
</comment>
<proteinExistence type="predicted"/>
<protein>
    <submittedName>
        <fullName evidence="1">Uncharacterized protein</fullName>
    </submittedName>
</protein>
<dbReference type="EMBL" id="LATX01002434">
    <property type="protein sequence ID" value="KTB29359.1"/>
    <property type="molecule type" value="Genomic_DNA"/>
</dbReference>
<sequence>MSNASSASSTSFYFTHGLPNPPSGTAHQFSDDLTYASPFNPSLFELLFLVNTAGHDDSLRNASVGQPHLQFTIDGLIRLRAQRASLNAIIEETNWAEPPDPTGANDSTVLLS</sequence>
<accession>A0A0W0EZ87</accession>
<reference evidence="1 2" key="1">
    <citation type="submission" date="2015-12" db="EMBL/GenBank/DDBJ databases">
        <title>Draft genome sequence of Moniliophthora roreri, the causal agent of frosty pod rot of cacao.</title>
        <authorList>
            <person name="Aime M.C."/>
            <person name="Diaz-Valderrama J.R."/>
            <person name="Kijpornyongpan T."/>
            <person name="Phillips-Mora W."/>
        </authorList>
    </citation>
    <scope>NUCLEOTIDE SEQUENCE [LARGE SCALE GENOMIC DNA]</scope>
    <source>
        <strain evidence="1 2">MCA 2952</strain>
    </source>
</reference>
<evidence type="ECO:0000313" key="1">
    <source>
        <dbReference type="EMBL" id="KTB29359.1"/>
    </source>
</evidence>
<organism evidence="1 2">
    <name type="scientific">Moniliophthora roreri</name>
    <name type="common">Frosty pod rot fungus</name>
    <name type="synonym">Monilia roreri</name>
    <dbReference type="NCBI Taxonomy" id="221103"/>
    <lineage>
        <taxon>Eukaryota</taxon>
        <taxon>Fungi</taxon>
        <taxon>Dikarya</taxon>
        <taxon>Basidiomycota</taxon>
        <taxon>Agaricomycotina</taxon>
        <taxon>Agaricomycetes</taxon>
        <taxon>Agaricomycetidae</taxon>
        <taxon>Agaricales</taxon>
        <taxon>Marasmiineae</taxon>
        <taxon>Marasmiaceae</taxon>
        <taxon>Moniliophthora</taxon>
    </lineage>
</organism>
<gene>
    <name evidence="1" type="ORF">WG66_18060</name>
</gene>
<dbReference type="Proteomes" id="UP000054988">
    <property type="component" value="Unassembled WGS sequence"/>
</dbReference>
<evidence type="ECO:0000313" key="2">
    <source>
        <dbReference type="Proteomes" id="UP000054988"/>
    </source>
</evidence>